<dbReference type="InterPro" id="IPR034226">
    <property type="entry name" value="Nop13/Rnp24_RRM2"/>
</dbReference>
<feature type="compositionally biased region" description="Basic and acidic residues" evidence="3">
    <location>
        <begin position="288"/>
        <end position="323"/>
    </location>
</feature>
<dbReference type="SUPFAM" id="SSF54928">
    <property type="entry name" value="RNA-binding domain, RBD"/>
    <property type="match status" value="1"/>
</dbReference>
<dbReference type="EMBL" id="CP115611">
    <property type="protein sequence ID" value="WBW73022.1"/>
    <property type="molecule type" value="Genomic_DNA"/>
</dbReference>
<dbReference type="Gene3D" id="3.30.70.330">
    <property type="match status" value="2"/>
</dbReference>
<sequence length="349" mass="39758">MSASEEEIEKRTVKEETKKKDSENEEEIEIDVSKPVPPSKKLMRKLRKAGKIDKEGNWTPEALEEAKKKEEKRLKKIDVKYGSGAGEEEKEESKRSPWGVWIGNLSFLTSPAILKEFLVRETKETVEENEENPFQFTSENIKRIHMPMSKEHRNQNKGFAYIDFDSEEALRAALQCTERPLNGRNVLIKSSNDYQGRPPKSAMPSKTIARQQSRNPPSPVIFVGNLPFDATEDLLREHFGQAGGIRRVRLMTFEDSGKCKGFGFVDFHDVETSMKAMARSHESWRLEYGEDRSKRTRKAPDSVARTDDHSAKRRKNVDARDIRPGASLANAPRGSMGIKESTGKKITFD</sequence>
<dbReference type="Proteomes" id="UP001212411">
    <property type="component" value="Chromosome 1"/>
</dbReference>
<evidence type="ECO:0000259" key="4">
    <source>
        <dbReference type="PROSITE" id="PS50102"/>
    </source>
</evidence>
<dbReference type="CDD" id="cd12397">
    <property type="entry name" value="RRM2_Nop13p_fungi"/>
    <property type="match status" value="1"/>
</dbReference>
<dbReference type="PANTHER" id="PTHR23236:SF11">
    <property type="entry name" value="EUKARYOTIC TRANSLATION INITIATION FACTOR 4H"/>
    <property type="match status" value="1"/>
</dbReference>
<evidence type="ECO:0000256" key="3">
    <source>
        <dbReference type="SAM" id="MobiDB-lite"/>
    </source>
</evidence>
<dbReference type="RefSeq" id="XP_056037265.1">
    <property type="nucleotide sequence ID" value="XM_056181211.1"/>
</dbReference>
<dbReference type="SMART" id="SM00360">
    <property type="entry name" value="RRM"/>
    <property type="match status" value="2"/>
</dbReference>
<feature type="compositionally biased region" description="Basic and acidic residues" evidence="3">
    <location>
        <begin position="8"/>
        <end position="22"/>
    </location>
</feature>
<accession>A0AAF0AW01</accession>
<gene>
    <name evidence="5" type="primary">rnp24</name>
    <name evidence="5" type="ORF">SOMG_02419</name>
</gene>
<dbReference type="PROSITE" id="PS50102">
    <property type="entry name" value="RRM"/>
    <property type="match status" value="2"/>
</dbReference>
<protein>
    <submittedName>
        <fullName evidence="5">RNA-binding protein Rnp24</fullName>
    </submittedName>
</protein>
<feature type="domain" description="RRM" evidence="4">
    <location>
        <begin position="219"/>
        <end position="301"/>
    </location>
</feature>
<evidence type="ECO:0000313" key="6">
    <source>
        <dbReference type="Proteomes" id="UP001212411"/>
    </source>
</evidence>
<evidence type="ECO:0000256" key="2">
    <source>
        <dbReference type="PROSITE-ProRule" id="PRU00176"/>
    </source>
</evidence>
<dbReference type="GeneID" id="80875900"/>
<dbReference type="KEGG" id="som:SOMG_02419"/>
<dbReference type="GO" id="GO:0005730">
    <property type="term" value="C:nucleolus"/>
    <property type="evidence" value="ECO:0007669"/>
    <property type="project" value="TreeGrafter"/>
</dbReference>
<proteinExistence type="predicted"/>
<feature type="region of interest" description="Disordered" evidence="3">
    <location>
        <begin position="288"/>
        <end position="349"/>
    </location>
</feature>
<organism evidence="5 6">
    <name type="scientific">Schizosaccharomyces osmophilus</name>
    <dbReference type="NCBI Taxonomy" id="2545709"/>
    <lineage>
        <taxon>Eukaryota</taxon>
        <taxon>Fungi</taxon>
        <taxon>Dikarya</taxon>
        <taxon>Ascomycota</taxon>
        <taxon>Taphrinomycotina</taxon>
        <taxon>Schizosaccharomycetes</taxon>
        <taxon>Schizosaccharomycetales</taxon>
        <taxon>Schizosaccharomycetaceae</taxon>
        <taxon>Schizosaccharomyces</taxon>
    </lineage>
</organism>
<keyword evidence="6" id="KW-1185">Reference proteome</keyword>
<feature type="domain" description="RRM" evidence="4">
    <location>
        <begin position="98"/>
        <end position="206"/>
    </location>
</feature>
<dbReference type="InterPro" id="IPR000504">
    <property type="entry name" value="RRM_dom"/>
</dbReference>
<evidence type="ECO:0000256" key="1">
    <source>
        <dbReference type="ARBA" id="ARBA00022884"/>
    </source>
</evidence>
<reference evidence="5 6" key="1">
    <citation type="journal article" date="2023" name="G3 (Bethesda)">
        <title>A high-quality reference genome for the fission yeast Schizosaccharomyces osmophilus.</title>
        <authorList>
            <person name="Jia G.S."/>
            <person name="Zhang W.C."/>
            <person name="Liang Y."/>
            <person name="Liu X.H."/>
            <person name="Rhind N."/>
            <person name="Pidoux A."/>
            <person name="Brysch-Herzberg M."/>
            <person name="Du L.L."/>
        </authorList>
    </citation>
    <scope>NUCLEOTIDE SEQUENCE [LARGE SCALE GENOMIC DNA]</scope>
    <source>
        <strain evidence="5 6">CBS 15793</strain>
    </source>
</reference>
<feature type="region of interest" description="Disordered" evidence="3">
    <location>
        <begin position="1"/>
        <end position="70"/>
    </location>
</feature>
<name>A0AAF0AW01_9SCHI</name>
<feature type="region of interest" description="Disordered" evidence="3">
    <location>
        <begin position="189"/>
        <end position="220"/>
    </location>
</feature>
<dbReference type="GO" id="GO:0003723">
    <property type="term" value="F:RNA binding"/>
    <property type="evidence" value="ECO:0007669"/>
    <property type="project" value="UniProtKB-UniRule"/>
</dbReference>
<dbReference type="InterPro" id="IPR035979">
    <property type="entry name" value="RBD_domain_sf"/>
</dbReference>
<dbReference type="PANTHER" id="PTHR23236">
    <property type="entry name" value="EUKARYOTIC TRANSLATION INITIATION FACTOR 4B/4H"/>
    <property type="match status" value="1"/>
</dbReference>
<evidence type="ECO:0000313" key="5">
    <source>
        <dbReference type="EMBL" id="WBW73022.1"/>
    </source>
</evidence>
<keyword evidence="1 2" id="KW-0694">RNA-binding</keyword>
<dbReference type="Pfam" id="PF00076">
    <property type="entry name" value="RRM_1"/>
    <property type="match status" value="2"/>
</dbReference>
<dbReference type="AlphaFoldDB" id="A0AAF0AW01"/>
<dbReference type="InterPro" id="IPR012677">
    <property type="entry name" value="Nucleotide-bd_a/b_plait_sf"/>
</dbReference>